<comment type="subcellular location">
    <subcellularLocation>
        <location evidence="1">Late endosome membrane</location>
        <topology evidence="1">Multi-pass membrane protein</topology>
    </subcellularLocation>
    <subcellularLocation>
        <location evidence="2">Lysosome membrane</location>
        <topology evidence="2">Multi-pass membrane protein</topology>
    </subcellularLocation>
</comment>
<feature type="transmembrane region" description="Helical" evidence="10">
    <location>
        <begin position="131"/>
        <end position="148"/>
    </location>
</feature>
<keyword evidence="4" id="KW-0813">Transport</keyword>
<accession>A0A671V155</accession>
<evidence type="ECO:0000313" key="12">
    <source>
        <dbReference type="Proteomes" id="UP000472265"/>
    </source>
</evidence>
<sequence length="450" mass="49337">MSIAYLDPGNIESDLQSGAKAGFKLLWVLLGATIIGLLLQRLAARLGVVTGMHLAEVCNRQYRTVPRIILWLMVELAIIGSDMQEVIGCAIAFSLLSSGRIPLWGGVLITIIDTFFFLFLDKYGLRKLEAFFGLLITIMAITFGYEYVRVSPDQGELLKGMFVPYCEGCGPAQLTQAVGIIGAVIMPHNIYLHSALVKSREVDRSNKKDVKEANKYFFIEASMALFVSFLINVFVVAVFAEAFYGQTNEEVVKKCVFSSVLLLSVLQGVVLGCFFGPAALYIWAVGILAAGQSSTMTGTYSGQFVMEGFLNLRWSRFARVLLTRSLAITPTLLVAIFQDIQHLTGMNDFLNVLQSMQLPFALIPILTFTSLPSLMDEFANGLVYKIGGGVVVLLVCAINMYFVVVYVAALQSVWLYVLAAFLSIAYLTFVGYLVGNISPSRGAAQDLDDK</sequence>
<feature type="transmembrane region" description="Helical" evidence="10">
    <location>
        <begin position="217"/>
        <end position="240"/>
    </location>
</feature>
<feature type="transmembrane region" description="Helical" evidence="10">
    <location>
        <begin position="413"/>
        <end position="434"/>
    </location>
</feature>
<evidence type="ECO:0000256" key="5">
    <source>
        <dbReference type="ARBA" id="ARBA00022496"/>
    </source>
</evidence>
<feature type="transmembrane region" description="Helical" evidence="10">
    <location>
        <begin position="358"/>
        <end position="375"/>
    </location>
</feature>
<dbReference type="NCBIfam" id="TIGR01197">
    <property type="entry name" value="nramp"/>
    <property type="match status" value="1"/>
</dbReference>
<keyword evidence="7 10" id="KW-1133">Transmembrane helix</keyword>
<evidence type="ECO:0000256" key="8">
    <source>
        <dbReference type="ARBA" id="ARBA00023136"/>
    </source>
</evidence>
<dbReference type="HAMAP" id="MF_00221">
    <property type="entry name" value="NRAMP"/>
    <property type="match status" value="1"/>
</dbReference>
<name>A0A671V155_SPAAU</name>
<feature type="transmembrane region" description="Helical" evidence="10">
    <location>
        <begin position="260"/>
        <end position="290"/>
    </location>
</feature>
<reference evidence="11" key="2">
    <citation type="submission" date="2025-08" db="UniProtKB">
        <authorList>
            <consortium name="Ensembl"/>
        </authorList>
    </citation>
    <scope>IDENTIFICATION</scope>
</reference>
<evidence type="ECO:0000256" key="9">
    <source>
        <dbReference type="ARBA" id="ARBA00023228"/>
    </source>
</evidence>
<dbReference type="PRINTS" id="PR00447">
    <property type="entry name" value="NATRESASSCMP"/>
</dbReference>
<evidence type="ECO:0000256" key="10">
    <source>
        <dbReference type="SAM" id="Phobius"/>
    </source>
</evidence>
<dbReference type="GO" id="GO:0005384">
    <property type="term" value="F:manganese ion transmembrane transporter activity"/>
    <property type="evidence" value="ECO:0007669"/>
    <property type="project" value="TreeGrafter"/>
</dbReference>
<dbReference type="GO" id="GO:0031902">
    <property type="term" value="C:late endosome membrane"/>
    <property type="evidence" value="ECO:0007669"/>
    <property type="project" value="UniProtKB-SubCell"/>
</dbReference>
<dbReference type="GO" id="GO:0015086">
    <property type="term" value="F:cadmium ion transmembrane transporter activity"/>
    <property type="evidence" value="ECO:0007669"/>
    <property type="project" value="TreeGrafter"/>
</dbReference>
<dbReference type="AlphaFoldDB" id="A0A671V155"/>
<evidence type="ECO:0000256" key="1">
    <source>
        <dbReference type="ARBA" id="ARBA00004107"/>
    </source>
</evidence>
<dbReference type="GO" id="GO:0005381">
    <property type="term" value="F:iron ion transmembrane transporter activity"/>
    <property type="evidence" value="ECO:0007669"/>
    <property type="project" value="TreeGrafter"/>
</dbReference>
<dbReference type="GeneTree" id="ENSGT00940000155330"/>
<keyword evidence="5" id="KW-0410">Iron transport</keyword>
<evidence type="ECO:0000313" key="11">
    <source>
        <dbReference type="Ensembl" id="ENSSAUP00010019898.1"/>
    </source>
</evidence>
<evidence type="ECO:0000256" key="3">
    <source>
        <dbReference type="ARBA" id="ARBA00006670"/>
    </source>
</evidence>
<keyword evidence="8 10" id="KW-0472">Membrane</keyword>
<gene>
    <name evidence="11" type="primary">LOC115584754</name>
</gene>
<dbReference type="PANTHER" id="PTHR11706">
    <property type="entry name" value="SOLUTE CARRIER PROTEIN FAMILY 11 MEMBER"/>
    <property type="match status" value="1"/>
</dbReference>
<organism evidence="11 12">
    <name type="scientific">Sparus aurata</name>
    <name type="common">Gilthead sea bream</name>
    <dbReference type="NCBI Taxonomy" id="8175"/>
    <lineage>
        <taxon>Eukaryota</taxon>
        <taxon>Metazoa</taxon>
        <taxon>Chordata</taxon>
        <taxon>Craniata</taxon>
        <taxon>Vertebrata</taxon>
        <taxon>Euteleostomi</taxon>
        <taxon>Actinopterygii</taxon>
        <taxon>Neopterygii</taxon>
        <taxon>Teleostei</taxon>
        <taxon>Neoteleostei</taxon>
        <taxon>Acanthomorphata</taxon>
        <taxon>Eupercaria</taxon>
        <taxon>Spariformes</taxon>
        <taxon>Sparidae</taxon>
        <taxon>Sparus</taxon>
    </lineage>
</organism>
<reference evidence="11" key="1">
    <citation type="submission" date="2021-04" db="EMBL/GenBank/DDBJ databases">
        <authorList>
            <consortium name="Wellcome Sanger Institute Data Sharing"/>
        </authorList>
    </citation>
    <scope>NUCLEOTIDE SEQUENCE [LARGE SCALE GENOMIC DNA]</scope>
</reference>
<dbReference type="Pfam" id="PF01566">
    <property type="entry name" value="Nramp"/>
    <property type="match status" value="1"/>
</dbReference>
<protein>
    <submittedName>
        <fullName evidence="11">Natural resistance-associated macrophage protein 2-like</fullName>
    </submittedName>
</protein>
<keyword evidence="6 10" id="KW-0812">Transmembrane</keyword>
<feature type="transmembrane region" description="Helical" evidence="10">
    <location>
        <begin position="101"/>
        <end position="119"/>
    </location>
</feature>
<dbReference type="Ensembl" id="ENSSAUT00010021048.1">
    <property type="protein sequence ID" value="ENSSAUP00010019898.1"/>
    <property type="gene ID" value="ENSSAUG00010004769.1"/>
</dbReference>
<comment type="similarity">
    <text evidence="3">Belongs to the NRAMP family.</text>
</comment>
<feature type="transmembrane region" description="Helical" evidence="10">
    <location>
        <begin position="177"/>
        <end position="196"/>
    </location>
</feature>
<reference evidence="11" key="3">
    <citation type="submission" date="2025-09" db="UniProtKB">
        <authorList>
            <consortium name="Ensembl"/>
        </authorList>
    </citation>
    <scope>IDENTIFICATION</scope>
</reference>
<keyword evidence="9" id="KW-0458">Lysosome</keyword>
<keyword evidence="5" id="KW-0406">Ion transport</keyword>
<evidence type="ECO:0000256" key="4">
    <source>
        <dbReference type="ARBA" id="ARBA00022448"/>
    </source>
</evidence>
<evidence type="ECO:0000256" key="6">
    <source>
        <dbReference type="ARBA" id="ARBA00022692"/>
    </source>
</evidence>
<dbReference type="InterPro" id="IPR001046">
    <property type="entry name" value="NRAMP_fam"/>
</dbReference>
<dbReference type="PANTHER" id="PTHR11706:SF33">
    <property type="entry name" value="NATURAL RESISTANCE-ASSOCIATED MACROPHAGE PROTEIN 2"/>
    <property type="match status" value="1"/>
</dbReference>
<dbReference type="NCBIfam" id="NF037982">
    <property type="entry name" value="Nramp_1"/>
    <property type="match status" value="1"/>
</dbReference>
<feature type="transmembrane region" description="Helical" evidence="10">
    <location>
        <begin position="382"/>
        <end position="407"/>
    </location>
</feature>
<dbReference type="GO" id="GO:0005886">
    <property type="term" value="C:plasma membrane"/>
    <property type="evidence" value="ECO:0007669"/>
    <property type="project" value="TreeGrafter"/>
</dbReference>
<keyword evidence="12" id="KW-1185">Reference proteome</keyword>
<evidence type="ECO:0000256" key="7">
    <source>
        <dbReference type="ARBA" id="ARBA00022989"/>
    </source>
</evidence>
<dbReference type="GO" id="GO:0005765">
    <property type="term" value="C:lysosomal membrane"/>
    <property type="evidence" value="ECO:0007669"/>
    <property type="project" value="UniProtKB-SubCell"/>
</dbReference>
<feature type="transmembrane region" description="Helical" evidence="10">
    <location>
        <begin position="25"/>
        <end position="44"/>
    </location>
</feature>
<evidence type="ECO:0000256" key="2">
    <source>
        <dbReference type="ARBA" id="ARBA00004155"/>
    </source>
</evidence>
<proteinExistence type="inferred from homology"/>
<dbReference type="Proteomes" id="UP000472265">
    <property type="component" value="Chromosome 7"/>
</dbReference>
<feature type="transmembrane region" description="Helical" evidence="10">
    <location>
        <begin position="69"/>
        <end position="95"/>
    </location>
</feature>
<keyword evidence="5" id="KW-0408">Iron</keyword>
<feature type="transmembrane region" description="Helical" evidence="10">
    <location>
        <begin position="321"/>
        <end position="338"/>
    </location>
</feature>